<protein>
    <submittedName>
        <fullName evidence="1">Uncharacterized protein</fullName>
    </submittedName>
</protein>
<evidence type="ECO:0000313" key="2">
    <source>
        <dbReference type="Proteomes" id="UP000030960"/>
    </source>
</evidence>
<name>A0A0B3RIY3_9RHOB</name>
<dbReference type="RefSeq" id="WP_043144989.1">
    <property type="nucleotide sequence ID" value="NZ_JSUQ01000019.1"/>
</dbReference>
<organism evidence="1 2">
    <name type="scientific">Mameliella alba</name>
    <dbReference type="NCBI Taxonomy" id="561184"/>
    <lineage>
        <taxon>Bacteria</taxon>
        <taxon>Pseudomonadati</taxon>
        <taxon>Pseudomonadota</taxon>
        <taxon>Alphaproteobacteria</taxon>
        <taxon>Rhodobacterales</taxon>
        <taxon>Roseobacteraceae</taxon>
        <taxon>Mameliella</taxon>
    </lineage>
</organism>
<proteinExistence type="predicted"/>
<dbReference type="Proteomes" id="UP000030960">
    <property type="component" value="Unassembled WGS sequence"/>
</dbReference>
<evidence type="ECO:0000313" key="1">
    <source>
        <dbReference type="EMBL" id="KHQ51225.1"/>
    </source>
</evidence>
<keyword evidence="2" id="KW-1185">Reference proteome</keyword>
<sequence length="64" mass="6690">MTAHRPLTEKALREAAQVALDTGCPIVIESGGRVYKVMPPGASYPITVGEKDQAACDVAFGVSD</sequence>
<comment type="caution">
    <text evidence="1">The sequence shown here is derived from an EMBL/GenBank/DDBJ whole genome shotgun (WGS) entry which is preliminary data.</text>
</comment>
<reference evidence="1 2" key="1">
    <citation type="submission" date="2014-10" db="EMBL/GenBank/DDBJ databases">
        <title>Genome sequence of Ponticoccus sp. strain UMTAT08 isolated from clonal culture of toxic dinoflagellate Alexandrium tamiyavanichii.</title>
        <authorList>
            <person name="Gan H.Y."/>
            <person name="Muhd D.-D."/>
            <person name="Mohd Noor M.E."/>
            <person name="Yeong Y.S."/>
            <person name="Usup G."/>
        </authorList>
    </citation>
    <scope>NUCLEOTIDE SEQUENCE [LARGE SCALE GENOMIC DNA]</scope>
    <source>
        <strain evidence="1 2">UMTAT08</strain>
    </source>
</reference>
<gene>
    <name evidence="1" type="ORF">OA50_04258</name>
</gene>
<dbReference type="EMBL" id="JSUQ01000019">
    <property type="protein sequence ID" value="KHQ51225.1"/>
    <property type="molecule type" value="Genomic_DNA"/>
</dbReference>
<accession>A0A0B3RIY3</accession>
<dbReference type="AlphaFoldDB" id="A0A0B3RIY3"/>